<protein>
    <recommendedName>
        <fullName evidence="8">Rhodopsin domain-containing protein</fullName>
    </recommendedName>
</protein>
<comment type="similarity">
    <text evidence="5">Belongs to the SAT4 family.</text>
</comment>
<keyword evidence="10" id="KW-1185">Reference proteome</keyword>
<evidence type="ECO:0000259" key="8">
    <source>
        <dbReference type="Pfam" id="PF20684"/>
    </source>
</evidence>
<organism evidence="9 10">
    <name type="scientific">Clohesyomyces aquaticus</name>
    <dbReference type="NCBI Taxonomy" id="1231657"/>
    <lineage>
        <taxon>Eukaryota</taxon>
        <taxon>Fungi</taxon>
        <taxon>Dikarya</taxon>
        <taxon>Ascomycota</taxon>
        <taxon>Pezizomycotina</taxon>
        <taxon>Dothideomycetes</taxon>
        <taxon>Pleosporomycetidae</taxon>
        <taxon>Pleosporales</taxon>
        <taxon>Lindgomycetaceae</taxon>
        <taxon>Clohesyomyces</taxon>
    </lineage>
</organism>
<dbReference type="PANTHER" id="PTHR33048:SF157">
    <property type="entry name" value="INTEGRAL MEMBRANE PROTEIN"/>
    <property type="match status" value="1"/>
</dbReference>
<dbReference type="STRING" id="1231657.A0A1Y2A2A3"/>
<proteinExistence type="inferred from homology"/>
<feature type="domain" description="Rhodopsin" evidence="8">
    <location>
        <begin position="28"/>
        <end position="289"/>
    </location>
</feature>
<comment type="caution">
    <text evidence="9">The sequence shown here is derived from an EMBL/GenBank/DDBJ whole genome shotgun (WGS) entry which is preliminary data.</text>
</comment>
<sequence length="344" mass="38161">MFFHVESQAVAVAVIALLLSLDVLAVLARFFTRKSLKQQMKIDDWLIYVALVSLSSSKQGNENACSYLLQPLAVGMAAAYFAGVEQDVLFNQSLDLISKKIEFAVILLSIITLSLVKLSFLFFYGRIFIYDRGNLRSARNVCIGILIGFVILWCLGFSITYLSACRADFSAHWSSKSFETKCTNTFWMLYGLAISDFIMDCLIIILPIPIIWQLYLEPSRKIGVLIVFLLGSLATAASLIRLIWLRWVINLGATPHAHSDPLSLISTELFWNLVEVTVALLAVCLPPLSGMRRTQPGDRVIRSVQSKFSLRSNSSTSITAKPSHDDEKKGAAEGEIGVIPDVVD</sequence>
<name>A0A1Y2A2A3_9PLEO</name>
<evidence type="ECO:0000313" key="10">
    <source>
        <dbReference type="Proteomes" id="UP000193144"/>
    </source>
</evidence>
<evidence type="ECO:0000313" key="9">
    <source>
        <dbReference type="EMBL" id="ORY16642.1"/>
    </source>
</evidence>
<evidence type="ECO:0000256" key="6">
    <source>
        <dbReference type="SAM" id="MobiDB-lite"/>
    </source>
</evidence>
<dbReference type="InterPro" id="IPR052337">
    <property type="entry name" value="SAT4-like"/>
</dbReference>
<evidence type="ECO:0000256" key="1">
    <source>
        <dbReference type="ARBA" id="ARBA00004141"/>
    </source>
</evidence>
<comment type="subcellular location">
    <subcellularLocation>
        <location evidence="1">Membrane</location>
        <topology evidence="1">Multi-pass membrane protein</topology>
    </subcellularLocation>
</comment>
<feature type="region of interest" description="Disordered" evidence="6">
    <location>
        <begin position="312"/>
        <end position="344"/>
    </location>
</feature>
<reference evidence="9 10" key="1">
    <citation type="submission" date="2016-07" db="EMBL/GenBank/DDBJ databases">
        <title>Pervasive Adenine N6-methylation of Active Genes in Fungi.</title>
        <authorList>
            <consortium name="DOE Joint Genome Institute"/>
            <person name="Mondo S.J."/>
            <person name="Dannebaum R.O."/>
            <person name="Kuo R.C."/>
            <person name="Labutti K."/>
            <person name="Haridas S."/>
            <person name="Kuo A."/>
            <person name="Salamov A."/>
            <person name="Ahrendt S.R."/>
            <person name="Lipzen A."/>
            <person name="Sullivan W."/>
            <person name="Andreopoulos W.B."/>
            <person name="Clum A."/>
            <person name="Lindquist E."/>
            <person name="Daum C."/>
            <person name="Ramamoorthy G.K."/>
            <person name="Gryganskyi A."/>
            <person name="Culley D."/>
            <person name="Magnuson J.K."/>
            <person name="James T.Y."/>
            <person name="O'Malley M.A."/>
            <person name="Stajich J.E."/>
            <person name="Spatafora J.W."/>
            <person name="Visel A."/>
            <person name="Grigoriev I.V."/>
        </authorList>
    </citation>
    <scope>NUCLEOTIDE SEQUENCE [LARGE SCALE GENOMIC DNA]</scope>
    <source>
        <strain evidence="9 10">CBS 115471</strain>
    </source>
</reference>
<keyword evidence="3 7" id="KW-1133">Transmembrane helix</keyword>
<evidence type="ECO:0000256" key="3">
    <source>
        <dbReference type="ARBA" id="ARBA00022989"/>
    </source>
</evidence>
<evidence type="ECO:0000256" key="5">
    <source>
        <dbReference type="ARBA" id="ARBA00038359"/>
    </source>
</evidence>
<dbReference type="Proteomes" id="UP000193144">
    <property type="component" value="Unassembled WGS sequence"/>
</dbReference>
<feature type="transmembrane region" description="Helical" evidence="7">
    <location>
        <begin position="103"/>
        <end position="129"/>
    </location>
</feature>
<dbReference type="PANTHER" id="PTHR33048">
    <property type="entry name" value="PTH11-LIKE INTEGRAL MEMBRANE PROTEIN (AFU_ORTHOLOGUE AFUA_5G11245)"/>
    <property type="match status" value="1"/>
</dbReference>
<evidence type="ECO:0000256" key="2">
    <source>
        <dbReference type="ARBA" id="ARBA00022692"/>
    </source>
</evidence>
<keyword evidence="4 7" id="KW-0472">Membrane</keyword>
<dbReference type="GO" id="GO:0016020">
    <property type="term" value="C:membrane"/>
    <property type="evidence" value="ECO:0007669"/>
    <property type="project" value="UniProtKB-SubCell"/>
</dbReference>
<accession>A0A1Y2A2A3</accession>
<feature type="transmembrane region" description="Helical" evidence="7">
    <location>
        <begin position="141"/>
        <end position="164"/>
    </location>
</feature>
<feature type="transmembrane region" description="Helical" evidence="7">
    <location>
        <begin position="12"/>
        <end position="31"/>
    </location>
</feature>
<evidence type="ECO:0000256" key="4">
    <source>
        <dbReference type="ARBA" id="ARBA00023136"/>
    </source>
</evidence>
<evidence type="ECO:0000256" key="7">
    <source>
        <dbReference type="SAM" id="Phobius"/>
    </source>
</evidence>
<dbReference type="Pfam" id="PF20684">
    <property type="entry name" value="Fung_rhodopsin"/>
    <property type="match status" value="1"/>
</dbReference>
<dbReference type="OrthoDB" id="5393606at2759"/>
<gene>
    <name evidence="9" type="ORF">BCR34DRAFT_597641</name>
</gene>
<dbReference type="EMBL" id="MCFA01000017">
    <property type="protein sequence ID" value="ORY16642.1"/>
    <property type="molecule type" value="Genomic_DNA"/>
</dbReference>
<keyword evidence="2 7" id="KW-0812">Transmembrane</keyword>
<feature type="transmembrane region" description="Helical" evidence="7">
    <location>
        <begin position="184"/>
        <end position="212"/>
    </location>
</feature>
<dbReference type="InterPro" id="IPR049326">
    <property type="entry name" value="Rhodopsin_dom_fungi"/>
</dbReference>
<feature type="transmembrane region" description="Helical" evidence="7">
    <location>
        <begin position="224"/>
        <end position="249"/>
    </location>
</feature>
<feature type="compositionally biased region" description="Basic and acidic residues" evidence="6">
    <location>
        <begin position="322"/>
        <end position="332"/>
    </location>
</feature>
<dbReference type="AlphaFoldDB" id="A0A1Y2A2A3"/>